<dbReference type="Gramene" id="TKW23986">
    <property type="protein sequence ID" value="TKW23986"/>
    <property type="gene ID" value="SEVIR_3G023050v2"/>
</dbReference>
<dbReference type="AlphaFoldDB" id="A0A4V6D902"/>
<evidence type="ECO:0000313" key="2">
    <source>
        <dbReference type="EMBL" id="TKW23986.1"/>
    </source>
</evidence>
<feature type="region of interest" description="Disordered" evidence="1">
    <location>
        <begin position="23"/>
        <end position="65"/>
    </location>
</feature>
<protein>
    <submittedName>
        <fullName evidence="2">Uncharacterized protein</fullName>
    </submittedName>
</protein>
<keyword evidence="3" id="KW-1185">Reference proteome</keyword>
<evidence type="ECO:0000313" key="3">
    <source>
        <dbReference type="Proteomes" id="UP000298652"/>
    </source>
</evidence>
<sequence>MPAAEDGRGSTYAHRRMSCCANCHPRTHHPTGAAAAEPAPAESTRPRPWRRTAGRGAVEGKAGARDRLPALLAELRLSWASPRPASRAPSATVALEL</sequence>
<proteinExistence type="predicted"/>
<accession>A0A4V6D902</accession>
<dbReference type="Proteomes" id="UP000298652">
    <property type="component" value="Chromosome 3"/>
</dbReference>
<evidence type="ECO:0000256" key="1">
    <source>
        <dbReference type="SAM" id="MobiDB-lite"/>
    </source>
</evidence>
<organism evidence="2 3">
    <name type="scientific">Setaria viridis</name>
    <name type="common">Green bristlegrass</name>
    <name type="synonym">Setaria italica subsp. viridis</name>
    <dbReference type="NCBI Taxonomy" id="4556"/>
    <lineage>
        <taxon>Eukaryota</taxon>
        <taxon>Viridiplantae</taxon>
        <taxon>Streptophyta</taxon>
        <taxon>Embryophyta</taxon>
        <taxon>Tracheophyta</taxon>
        <taxon>Spermatophyta</taxon>
        <taxon>Magnoliopsida</taxon>
        <taxon>Liliopsida</taxon>
        <taxon>Poales</taxon>
        <taxon>Poaceae</taxon>
        <taxon>PACMAD clade</taxon>
        <taxon>Panicoideae</taxon>
        <taxon>Panicodae</taxon>
        <taxon>Paniceae</taxon>
        <taxon>Cenchrinae</taxon>
        <taxon>Setaria</taxon>
    </lineage>
</organism>
<dbReference type="EMBL" id="CM016554">
    <property type="protein sequence ID" value="TKW23986.1"/>
    <property type="molecule type" value="Genomic_DNA"/>
</dbReference>
<gene>
    <name evidence="2" type="ORF">SEVIR_3G023050v2</name>
</gene>
<feature type="compositionally biased region" description="Low complexity" evidence="1">
    <location>
        <begin position="33"/>
        <end position="42"/>
    </location>
</feature>
<name>A0A4V6D902_SETVI</name>
<reference evidence="2" key="1">
    <citation type="submission" date="2019-03" db="EMBL/GenBank/DDBJ databases">
        <title>WGS assembly of Setaria viridis.</title>
        <authorList>
            <person name="Huang P."/>
            <person name="Jenkins J."/>
            <person name="Grimwood J."/>
            <person name="Barry K."/>
            <person name="Healey A."/>
            <person name="Mamidi S."/>
            <person name="Sreedasyam A."/>
            <person name="Shu S."/>
            <person name="Feldman M."/>
            <person name="Wu J."/>
            <person name="Yu Y."/>
            <person name="Chen C."/>
            <person name="Johnson J."/>
            <person name="Rokhsar D."/>
            <person name="Baxter I."/>
            <person name="Schmutz J."/>
            <person name="Brutnell T."/>
            <person name="Kellogg E."/>
        </authorList>
    </citation>
    <scope>NUCLEOTIDE SEQUENCE [LARGE SCALE GENOMIC DNA]</scope>
</reference>